<dbReference type="RefSeq" id="WP_068804524.1">
    <property type="nucleotide sequence ID" value="NZ_CP014671.1"/>
</dbReference>
<proteinExistence type="predicted"/>
<evidence type="ECO:0000313" key="1">
    <source>
        <dbReference type="EMBL" id="ANX04386.1"/>
    </source>
</evidence>
<dbReference type="Proteomes" id="UP000092952">
    <property type="component" value="Chromosome"/>
</dbReference>
<dbReference type="InParanoid" id="A0A1B1YUI4"/>
<name>A0A1B1YUI4_9GAMM</name>
<accession>A0A1B1YUI4</accession>
<evidence type="ECO:0000313" key="2">
    <source>
        <dbReference type="Proteomes" id="UP000092952"/>
    </source>
</evidence>
<protein>
    <submittedName>
        <fullName evidence="1">Uncharacterized protein</fullName>
    </submittedName>
</protein>
<gene>
    <name evidence="1" type="ORF">PG2T_09485</name>
</gene>
<organism evidence="1 2">
    <name type="scientific">Immundisolibacter cernigliae</name>
    <dbReference type="NCBI Taxonomy" id="1810504"/>
    <lineage>
        <taxon>Bacteria</taxon>
        <taxon>Pseudomonadati</taxon>
        <taxon>Pseudomonadota</taxon>
        <taxon>Gammaproteobacteria</taxon>
        <taxon>Immundisolibacterales</taxon>
        <taxon>Immundisolibacteraceae</taxon>
        <taxon>Immundisolibacter</taxon>
    </lineage>
</organism>
<dbReference type="KEGG" id="gbi:PG2T_09485"/>
<keyword evidence="2" id="KW-1185">Reference proteome</keyword>
<reference evidence="2" key="1">
    <citation type="submission" date="2016-03" db="EMBL/GenBank/DDBJ databases">
        <title>Complete genome sequence of Solimmundus cernigliae, representing a novel lineage of polycyclic aromatic hydrocarbon degraders within the Gammaproteobacteria.</title>
        <authorList>
            <person name="Singleton D.R."/>
            <person name="Dickey A.N."/>
            <person name="Scholl E.H."/>
            <person name="Wright F.A."/>
            <person name="Aitken M.D."/>
        </authorList>
    </citation>
    <scope>NUCLEOTIDE SEQUENCE [LARGE SCALE GENOMIC DNA]</scope>
    <source>
        <strain evidence="2">TR3.2</strain>
    </source>
</reference>
<dbReference type="EMBL" id="CP014671">
    <property type="protein sequence ID" value="ANX04386.1"/>
    <property type="molecule type" value="Genomic_DNA"/>
</dbReference>
<sequence length="274" mass="30893">MQGDVLDRTPEINALLNEVHPHFYRDQKNCFFMVLTQSCDLVRRAEGLCKAPYITLAPVRSLDLVVERHLTQIPVAKVNAELPVLGTKAKSKASEFLQRLFNNNESGYFFLDSEDTQLNYDCVAFLNLSIAIKSDLHLEKCLKAKILQLDATFQAKLGWLVGQMYSRVGTLDWDPTELKRKVSTVLQEAAIWVDDSKVPSLEDAFRAFTQENPDSRMTQAEIARVIAKVPKKKQLVLKEAARVIEEVLGPEHASLAEKVRRRLEGDAGLATLLQ</sequence>
<dbReference type="AlphaFoldDB" id="A0A1B1YUI4"/>